<dbReference type="InterPro" id="IPR012854">
    <property type="entry name" value="Cu_amine_oxidase-like_N"/>
</dbReference>
<proteinExistence type="predicted"/>
<dbReference type="RefSeq" id="WP_182537004.1">
    <property type="nucleotide sequence ID" value="NZ_JACJIP010000021.1"/>
</dbReference>
<reference evidence="2 3" key="1">
    <citation type="submission" date="2020-08" db="EMBL/GenBank/DDBJ databases">
        <title>Genomic Encyclopedia of Type Strains, Phase III (KMG-III): the genomes of soil and plant-associated and newly described type strains.</title>
        <authorList>
            <person name="Whitman W."/>
        </authorList>
    </citation>
    <scope>NUCLEOTIDE SEQUENCE [LARGE SCALE GENOMIC DNA]</scope>
    <source>
        <strain evidence="2 3">CECT 8693</strain>
    </source>
</reference>
<dbReference type="EMBL" id="JACJIP010000021">
    <property type="protein sequence ID" value="MBA9086671.1"/>
    <property type="molecule type" value="Genomic_DNA"/>
</dbReference>
<organism evidence="2 3">
    <name type="scientific">Fontibacillus solani</name>
    <dbReference type="NCBI Taxonomy" id="1572857"/>
    <lineage>
        <taxon>Bacteria</taxon>
        <taxon>Bacillati</taxon>
        <taxon>Bacillota</taxon>
        <taxon>Bacilli</taxon>
        <taxon>Bacillales</taxon>
        <taxon>Paenibacillaceae</taxon>
        <taxon>Fontibacillus</taxon>
    </lineage>
</organism>
<dbReference type="AlphaFoldDB" id="A0A7W3SUT8"/>
<name>A0A7W3SUT8_9BACL</name>
<protein>
    <recommendedName>
        <fullName evidence="1">Copper amine oxidase-like N-terminal domain-containing protein</fullName>
    </recommendedName>
</protein>
<dbReference type="Gene3D" id="3.30.457.10">
    <property type="entry name" value="Copper amine oxidase-like, N-terminal domain"/>
    <property type="match status" value="1"/>
</dbReference>
<dbReference type="SUPFAM" id="SSF55383">
    <property type="entry name" value="Copper amine oxidase, domain N"/>
    <property type="match status" value="1"/>
</dbReference>
<keyword evidence="3" id="KW-1185">Reference proteome</keyword>
<evidence type="ECO:0000313" key="2">
    <source>
        <dbReference type="EMBL" id="MBA9086671.1"/>
    </source>
</evidence>
<gene>
    <name evidence="2" type="ORF">FHR92_003151</name>
</gene>
<sequence length="304" mass="33548">MKKLMTAFLAGALGLGVFGVGGSSINAAEIKPVAGSKKLAVLVDARKVKFDGGGPFVEDKRVQVPLRGIGEALGAKIGFDAQTVTYKKNGKSIKLTLGSKVAIVDGKSVTMDTVAKAINGRTYVPLRFVSENLGEKVTWDQVGNWVWIGSQEVPDIEEVTELQDIASFINYFQGNESLMEPYGEKISNARVVSFENMPVTIGKITIMDMWMVTDGDNYGIHVRFKGKKKLVMYYLSGMGDIRSRTGYVIEQPDGSNIAQFIINTAGDKAIYNDKKWKEYTMKNVDYFFLTGDEEYIKLISNPFQ</sequence>
<evidence type="ECO:0000259" key="1">
    <source>
        <dbReference type="Pfam" id="PF07833"/>
    </source>
</evidence>
<dbReference type="Proteomes" id="UP000567067">
    <property type="component" value="Unassembled WGS sequence"/>
</dbReference>
<dbReference type="Pfam" id="PF07833">
    <property type="entry name" value="Cu_amine_oxidN1"/>
    <property type="match status" value="1"/>
</dbReference>
<feature type="domain" description="Copper amine oxidase-like N-terminal" evidence="1">
    <location>
        <begin position="43"/>
        <end position="143"/>
    </location>
</feature>
<dbReference type="InterPro" id="IPR036582">
    <property type="entry name" value="Mao_N_sf"/>
</dbReference>
<accession>A0A7W3SUT8</accession>
<comment type="caution">
    <text evidence="2">The sequence shown here is derived from an EMBL/GenBank/DDBJ whole genome shotgun (WGS) entry which is preliminary data.</text>
</comment>
<evidence type="ECO:0000313" key="3">
    <source>
        <dbReference type="Proteomes" id="UP000567067"/>
    </source>
</evidence>